<reference evidence="2 3" key="1">
    <citation type="submission" date="2015-09" db="EMBL/GenBank/DDBJ databases">
        <authorList>
            <consortium name="Pathogen Informatics"/>
        </authorList>
    </citation>
    <scope>NUCLEOTIDE SEQUENCE [LARGE SCALE GENOMIC DNA]</scope>
    <source>
        <strain evidence="2 3">2789STDY5834875</strain>
    </source>
</reference>
<evidence type="ECO:0000313" key="3">
    <source>
        <dbReference type="Proteomes" id="UP000095621"/>
    </source>
</evidence>
<keyword evidence="1" id="KW-1133">Transmembrane helix</keyword>
<accession>A0A174YRI4</accession>
<dbReference type="EMBL" id="CZBU01000003">
    <property type="protein sequence ID" value="CUQ77705.1"/>
    <property type="molecule type" value="Genomic_DNA"/>
</dbReference>
<keyword evidence="1" id="KW-0472">Membrane</keyword>
<feature type="transmembrane region" description="Helical" evidence="1">
    <location>
        <begin position="6"/>
        <end position="26"/>
    </location>
</feature>
<protein>
    <recommendedName>
        <fullName evidence="4">SH3 domain-containing protein</fullName>
    </recommendedName>
</protein>
<evidence type="ECO:0000313" key="2">
    <source>
        <dbReference type="EMBL" id="CUQ77705.1"/>
    </source>
</evidence>
<dbReference type="RefSeq" id="WP_055215751.1">
    <property type="nucleotide sequence ID" value="NZ_CZBU01000003.1"/>
</dbReference>
<dbReference type="Proteomes" id="UP000095621">
    <property type="component" value="Unassembled WGS sequence"/>
</dbReference>
<name>A0A174YRI4_9FIRM</name>
<organism evidence="2 3">
    <name type="scientific">Lachnospira eligens</name>
    <dbReference type="NCBI Taxonomy" id="39485"/>
    <lineage>
        <taxon>Bacteria</taxon>
        <taxon>Bacillati</taxon>
        <taxon>Bacillota</taxon>
        <taxon>Clostridia</taxon>
        <taxon>Lachnospirales</taxon>
        <taxon>Lachnospiraceae</taxon>
        <taxon>Lachnospira</taxon>
    </lineage>
</organism>
<evidence type="ECO:0008006" key="4">
    <source>
        <dbReference type="Google" id="ProtNLM"/>
    </source>
</evidence>
<evidence type="ECO:0000256" key="1">
    <source>
        <dbReference type="SAM" id="Phobius"/>
    </source>
</evidence>
<gene>
    <name evidence="2" type="ORF">ERS852490_01737</name>
</gene>
<proteinExistence type="predicted"/>
<dbReference type="AlphaFoldDB" id="A0A174YRI4"/>
<sequence length="202" mass="21578">MKTNNLIVKIFLGIYLVIIITGIVIFENIGFGGGGLEKNIHTASNSETQPVTVKDISSETVSKTTPAVTVKETASSQDVTKQESTVVTETQATTIASETSCESSKPETVQTEVQSTQPETAAQPSYTFANGRITNTSALKSYRVTGASYVNMHKDKNGSHSFAVVPGGTTGSILSVGAYYTLIDYNGTSGYVYNSYLEVYQN</sequence>
<keyword evidence="1" id="KW-0812">Transmembrane</keyword>